<evidence type="ECO:0000256" key="1">
    <source>
        <dbReference type="ARBA" id="ARBA00001946"/>
    </source>
</evidence>
<dbReference type="PANTHER" id="PTHR43046:SF14">
    <property type="entry name" value="MUTT_NUDIX FAMILY PROTEIN"/>
    <property type="match status" value="1"/>
</dbReference>
<comment type="similarity">
    <text evidence="3">Belongs to the Nudix hydrolase family.</text>
</comment>
<evidence type="ECO:0000313" key="7">
    <source>
        <dbReference type="Proteomes" id="UP001497493"/>
    </source>
</evidence>
<evidence type="ECO:0000256" key="4">
    <source>
        <dbReference type="SAM" id="MobiDB-lite"/>
    </source>
</evidence>
<reference evidence="6 7" key="1">
    <citation type="submission" date="2024-04" db="EMBL/GenBank/DDBJ databases">
        <authorList>
            <person name="Cremers G."/>
        </authorList>
    </citation>
    <scope>NUCLEOTIDE SEQUENCE [LARGE SCALE GENOMIC DNA]</scope>
    <source>
        <strain evidence="6">MeCH1-AG</strain>
    </source>
</reference>
<comment type="cofactor">
    <cofactor evidence="1">
        <name>Mg(2+)</name>
        <dbReference type="ChEBI" id="CHEBI:18420"/>
    </cofactor>
</comment>
<feature type="region of interest" description="Disordered" evidence="4">
    <location>
        <begin position="139"/>
        <end position="159"/>
    </location>
</feature>
<dbReference type="InterPro" id="IPR020476">
    <property type="entry name" value="Nudix_hydrolase"/>
</dbReference>
<dbReference type="PRINTS" id="PR00502">
    <property type="entry name" value="NUDIXFAMILY"/>
</dbReference>
<dbReference type="CDD" id="cd04673">
    <property type="entry name" value="NUDIX_ADPRase"/>
    <property type="match status" value="1"/>
</dbReference>
<evidence type="ECO:0000259" key="5">
    <source>
        <dbReference type="PROSITE" id="PS51462"/>
    </source>
</evidence>
<dbReference type="RefSeq" id="WP_348757508.1">
    <property type="nucleotide sequence ID" value="NZ_OZ026884.1"/>
</dbReference>
<accession>A0ABM9NK22</accession>
<sequence>MIPEPAIGVGALVFDDRGRILLIRRDQEPAVGLWSLPGGRLEPGESLVQCCVREVREETGLTVRPGPIVAVVERRIDPFHYVIVDFLATLAQPGSPPPVPASDASEARWVALPELVRYPLAEGVERVIRAAAGMPPGLGLVDPDGSGRDFLAPSPRIPP</sequence>
<gene>
    <name evidence="6" type="ORF">MECH1_V1_2191</name>
</gene>
<organism evidence="6 7">
    <name type="scientific">Candidatus Methylocalor cossyra</name>
    <dbReference type="NCBI Taxonomy" id="3108543"/>
    <lineage>
        <taxon>Bacteria</taxon>
        <taxon>Pseudomonadati</taxon>
        <taxon>Pseudomonadota</taxon>
        <taxon>Gammaproteobacteria</taxon>
        <taxon>Methylococcales</taxon>
        <taxon>Methylococcaceae</taxon>
        <taxon>Candidatus Methylocalor</taxon>
    </lineage>
</organism>
<keyword evidence="7" id="KW-1185">Reference proteome</keyword>
<name>A0ABM9NK22_9GAMM</name>
<evidence type="ECO:0000256" key="2">
    <source>
        <dbReference type="ARBA" id="ARBA00022801"/>
    </source>
</evidence>
<dbReference type="PROSITE" id="PS51462">
    <property type="entry name" value="NUDIX"/>
    <property type="match status" value="1"/>
</dbReference>
<dbReference type="Pfam" id="PF00293">
    <property type="entry name" value="NUDIX"/>
    <property type="match status" value="1"/>
</dbReference>
<dbReference type="Proteomes" id="UP001497493">
    <property type="component" value="Chromosome"/>
</dbReference>
<keyword evidence="2 3" id="KW-0378">Hydrolase</keyword>
<protein>
    <submittedName>
        <fullName evidence="6">ADP-ribose pyrophosphatase YjhB, NUDIX family</fullName>
    </submittedName>
</protein>
<dbReference type="InterPro" id="IPR020084">
    <property type="entry name" value="NUDIX_hydrolase_CS"/>
</dbReference>
<feature type="domain" description="Nudix hydrolase" evidence="5">
    <location>
        <begin position="4"/>
        <end position="132"/>
    </location>
</feature>
<dbReference type="Gene3D" id="3.90.79.10">
    <property type="entry name" value="Nucleoside Triphosphate Pyrophosphohydrolase"/>
    <property type="match status" value="1"/>
</dbReference>
<dbReference type="InterPro" id="IPR015797">
    <property type="entry name" value="NUDIX_hydrolase-like_dom_sf"/>
</dbReference>
<dbReference type="SUPFAM" id="SSF55811">
    <property type="entry name" value="Nudix"/>
    <property type="match status" value="1"/>
</dbReference>
<dbReference type="EMBL" id="OZ026884">
    <property type="protein sequence ID" value="CAL1240967.1"/>
    <property type="molecule type" value="Genomic_DNA"/>
</dbReference>
<dbReference type="PANTHER" id="PTHR43046">
    <property type="entry name" value="GDP-MANNOSE MANNOSYL HYDROLASE"/>
    <property type="match status" value="1"/>
</dbReference>
<evidence type="ECO:0000256" key="3">
    <source>
        <dbReference type="RuleBase" id="RU003476"/>
    </source>
</evidence>
<proteinExistence type="inferred from homology"/>
<dbReference type="InterPro" id="IPR000086">
    <property type="entry name" value="NUDIX_hydrolase_dom"/>
</dbReference>
<evidence type="ECO:0000313" key="6">
    <source>
        <dbReference type="EMBL" id="CAL1240967.1"/>
    </source>
</evidence>
<dbReference type="PROSITE" id="PS00893">
    <property type="entry name" value="NUDIX_BOX"/>
    <property type="match status" value="1"/>
</dbReference>